<dbReference type="GO" id="GO:0000076">
    <property type="term" value="P:DNA replication checkpoint signaling"/>
    <property type="evidence" value="ECO:0007669"/>
    <property type="project" value="TreeGrafter"/>
</dbReference>
<dbReference type="Proteomes" id="UP000007148">
    <property type="component" value="Unassembled WGS sequence"/>
</dbReference>
<evidence type="ECO:0000256" key="1">
    <source>
        <dbReference type="ARBA" id="ARBA00008356"/>
    </source>
</evidence>
<feature type="region of interest" description="Disordered" evidence="3">
    <location>
        <begin position="32"/>
        <end position="62"/>
    </location>
</feature>
<proteinExistence type="inferred from homology"/>
<reference evidence="5 6" key="1">
    <citation type="journal article" date="2011" name="PLoS Pathog.">
        <title>Endophytic Life Strategies Decoded by Genome and Transcriptome Analyses of the Mutualistic Root Symbiont Piriformospora indica.</title>
        <authorList>
            <person name="Zuccaro A."/>
            <person name="Lahrmann U."/>
            <person name="Guldener U."/>
            <person name="Langen G."/>
            <person name="Pfiffi S."/>
            <person name="Biedenkopf D."/>
            <person name="Wong P."/>
            <person name="Samans B."/>
            <person name="Grimm C."/>
            <person name="Basiewicz M."/>
            <person name="Murat C."/>
            <person name="Martin F."/>
            <person name="Kogel K.H."/>
        </authorList>
    </citation>
    <scope>NUCLEOTIDE SEQUENCE [LARGE SCALE GENOMIC DNA]</scope>
    <source>
        <strain evidence="5 6">DSM 11827</strain>
    </source>
</reference>
<dbReference type="EMBL" id="CAFZ01000056">
    <property type="protein sequence ID" value="CCA69484.1"/>
    <property type="molecule type" value="Genomic_DNA"/>
</dbReference>
<dbReference type="InterPro" id="IPR038090">
    <property type="entry name" value="Cdt1_C_WH_dom_sf"/>
</dbReference>
<dbReference type="PANTHER" id="PTHR28637:SF1">
    <property type="entry name" value="DNA REPLICATION FACTOR CDT1"/>
    <property type="match status" value="1"/>
</dbReference>
<dbReference type="PANTHER" id="PTHR28637">
    <property type="entry name" value="DNA REPLICATION FACTOR CDT1"/>
    <property type="match status" value="1"/>
</dbReference>
<keyword evidence="2" id="KW-0131">Cell cycle</keyword>
<dbReference type="GO" id="GO:0071163">
    <property type="term" value="P:DNA replication preinitiation complex assembly"/>
    <property type="evidence" value="ECO:0007669"/>
    <property type="project" value="InterPro"/>
</dbReference>
<evidence type="ECO:0000256" key="2">
    <source>
        <dbReference type="ARBA" id="ARBA00023306"/>
    </source>
</evidence>
<dbReference type="HOGENOM" id="CLU_014094_0_0_1"/>
<feature type="domain" description="DNA replication factor Cdt1 C-terminal" evidence="4">
    <location>
        <begin position="494"/>
        <end position="596"/>
    </location>
</feature>
<keyword evidence="6" id="KW-1185">Reference proteome</keyword>
<dbReference type="eggNOG" id="ENOG502S7XS">
    <property type="taxonomic scope" value="Eukaryota"/>
</dbReference>
<feature type="compositionally biased region" description="Basic and acidic residues" evidence="3">
    <location>
        <begin position="345"/>
        <end position="354"/>
    </location>
</feature>
<name>G4TDT7_SERID</name>
<dbReference type="AlphaFoldDB" id="G4TDT7"/>
<feature type="compositionally biased region" description="Low complexity" evidence="3">
    <location>
        <begin position="444"/>
        <end position="460"/>
    </location>
</feature>
<feature type="region of interest" description="Disordered" evidence="3">
    <location>
        <begin position="140"/>
        <end position="204"/>
    </location>
</feature>
<protein>
    <recommendedName>
        <fullName evidence="4">DNA replication factor Cdt1 C-terminal domain-containing protein</fullName>
    </recommendedName>
</protein>
<evidence type="ECO:0000256" key="3">
    <source>
        <dbReference type="SAM" id="MobiDB-lite"/>
    </source>
</evidence>
<evidence type="ECO:0000259" key="4">
    <source>
        <dbReference type="Pfam" id="PF16679"/>
    </source>
</evidence>
<dbReference type="InterPro" id="IPR045173">
    <property type="entry name" value="Cdt1"/>
</dbReference>
<dbReference type="GO" id="GO:0030174">
    <property type="term" value="P:regulation of DNA-templated DNA replication initiation"/>
    <property type="evidence" value="ECO:0007669"/>
    <property type="project" value="InterPro"/>
</dbReference>
<feature type="compositionally biased region" description="Low complexity" evidence="3">
    <location>
        <begin position="408"/>
        <end position="437"/>
    </location>
</feature>
<feature type="compositionally biased region" description="Polar residues" evidence="3">
    <location>
        <begin position="195"/>
        <end position="204"/>
    </location>
</feature>
<dbReference type="InParanoid" id="G4TDT7"/>
<dbReference type="OrthoDB" id="3366139at2759"/>
<evidence type="ECO:0000313" key="5">
    <source>
        <dbReference type="EMBL" id="CCA69484.1"/>
    </source>
</evidence>
<dbReference type="Gene3D" id="1.10.10.1420">
    <property type="entry name" value="DNA replication factor Cdt1, C-terminal WH domain"/>
    <property type="match status" value="1"/>
</dbReference>
<dbReference type="GO" id="GO:0000278">
    <property type="term" value="P:mitotic cell cycle"/>
    <property type="evidence" value="ECO:0007669"/>
    <property type="project" value="TreeGrafter"/>
</dbReference>
<feature type="compositionally biased region" description="Low complexity" evidence="3">
    <location>
        <begin position="382"/>
        <end position="396"/>
    </location>
</feature>
<evidence type="ECO:0000313" key="6">
    <source>
        <dbReference type="Proteomes" id="UP000007148"/>
    </source>
</evidence>
<dbReference type="GO" id="GO:0005634">
    <property type="term" value="C:nucleus"/>
    <property type="evidence" value="ECO:0007669"/>
    <property type="project" value="TreeGrafter"/>
</dbReference>
<feature type="region of interest" description="Disordered" evidence="3">
    <location>
        <begin position="606"/>
        <end position="676"/>
    </location>
</feature>
<dbReference type="InterPro" id="IPR032054">
    <property type="entry name" value="Cdt1_C"/>
</dbReference>
<organism evidence="5 6">
    <name type="scientific">Serendipita indica (strain DSM 11827)</name>
    <name type="common">Root endophyte fungus</name>
    <name type="synonym">Piriformospora indica</name>
    <dbReference type="NCBI Taxonomy" id="1109443"/>
    <lineage>
        <taxon>Eukaryota</taxon>
        <taxon>Fungi</taxon>
        <taxon>Dikarya</taxon>
        <taxon>Basidiomycota</taxon>
        <taxon>Agaricomycotina</taxon>
        <taxon>Agaricomycetes</taxon>
        <taxon>Sebacinales</taxon>
        <taxon>Serendipitaceae</taxon>
        <taxon>Serendipita</taxon>
    </lineage>
</organism>
<dbReference type="GO" id="GO:0070182">
    <property type="term" value="F:DNA polymerase binding"/>
    <property type="evidence" value="ECO:0007669"/>
    <property type="project" value="TreeGrafter"/>
</dbReference>
<feature type="compositionally biased region" description="Low complexity" evidence="3">
    <location>
        <begin position="141"/>
        <end position="150"/>
    </location>
</feature>
<dbReference type="OMA" id="DWQRGAM"/>
<accession>G4TDT7</accession>
<feature type="compositionally biased region" description="Low complexity" evidence="3">
    <location>
        <begin position="38"/>
        <end position="49"/>
    </location>
</feature>
<comment type="caution">
    <text evidence="5">The sequence shown here is derived from an EMBL/GenBank/DDBJ whole genome shotgun (WGS) entry which is preliminary data.</text>
</comment>
<feature type="region of interest" description="Disordered" evidence="3">
    <location>
        <begin position="338"/>
        <end position="460"/>
    </location>
</feature>
<dbReference type="GO" id="GO:0003677">
    <property type="term" value="F:DNA binding"/>
    <property type="evidence" value="ECO:0007669"/>
    <property type="project" value="InterPro"/>
</dbReference>
<sequence length="696" mass="75258">MEDLIFSARKKRKVPEIDDDETILTPKKARLRQASFSHATPAKATHATPGVPPSSSKSKNTDLPEELKQIISIHTALEQAMSAALATAQISPDPDTGRVPSVINHLSFQERGLGVRMSVEDLQKLCWLWEWDGETIPKGIASHSATTSSSSKKKKQSESALDDDSDTEGEVMTEDPQSNPFLTKPPKEDRDNNPFLPSSNTSNEVSKEWMRGGFGFCINPTTHVTRLDKSSPTKRVPAYGIGIEVEWSQEDVAGRRVGGMSAVARWTGAANRRKHELRERLETWMTITSKLNGSKYVPVPLADLPPLAKPPTVSKLAHLITPRKLTFPTTLPTPLKALMATPSSSRKEPIETPSKDSGGFMIPFPVVPGERPVTPHGPRPGEPSSGSSGIVTPSSGRSRGLRTPSFGKAAAKLAAAYTPTSDGRTTPTSDGRTTPTTGHRGELPVPVTPTTTNSSVPNTVETPMSARRASLYERMRAKSESEGNSVKKTAITASVRSAEKQSQEKVVMVGPEALRRRAILSRLPGIADAVWMLFSATGSSGALLTSSSRKRRALERGEVIRAVVKSSKGPLSEAEATESLTMLCELCPFFLQSKVIGGENWLEMPASSGPSTVTSGSPSPRSPSKTTTAAHGPPGSPNRRPTSAARLPGSPSKRQVIEEELLNRSPKRVKKEEGGIRDVHERIRRELQVYEDDPFI</sequence>
<dbReference type="Pfam" id="PF16679">
    <property type="entry name" value="CDT1_C"/>
    <property type="match status" value="1"/>
</dbReference>
<gene>
    <name evidence="5" type="ORF">PIIN_03384</name>
</gene>
<dbReference type="STRING" id="1109443.G4TDT7"/>
<comment type="similarity">
    <text evidence="1">Belongs to the Cdt1 family.</text>
</comment>
<feature type="compositionally biased region" description="Acidic residues" evidence="3">
    <location>
        <begin position="160"/>
        <end position="173"/>
    </location>
</feature>
<feature type="compositionally biased region" description="Low complexity" evidence="3">
    <location>
        <begin position="606"/>
        <end position="628"/>
    </location>
</feature>